<evidence type="ECO:0000313" key="2">
    <source>
        <dbReference type="Proteomes" id="UP001589628"/>
    </source>
</evidence>
<dbReference type="EMBL" id="JBHLZN010000001">
    <property type="protein sequence ID" value="MFB9884999.1"/>
    <property type="molecule type" value="Genomic_DNA"/>
</dbReference>
<name>A0ABV5ZA35_9GAMM</name>
<sequence length="74" mass="8613">MESHRVKMQIAVPKAFVERCQQRQADPAEVLTALLEELVNLNPNFHKEAEALFMEAIEDATRLHTYSQDRDDWS</sequence>
<dbReference type="Proteomes" id="UP001589628">
    <property type="component" value="Unassembled WGS sequence"/>
</dbReference>
<organism evidence="1 2">
    <name type="scientific">Balneatrix alpica</name>
    <dbReference type="NCBI Taxonomy" id="75684"/>
    <lineage>
        <taxon>Bacteria</taxon>
        <taxon>Pseudomonadati</taxon>
        <taxon>Pseudomonadota</taxon>
        <taxon>Gammaproteobacteria</taxon>
        <taxon>Oceanospirillales</taxon>
        <taxon>Balneatrichaceae</taxon>
        <taxon>Balneatrix</taxon>
    </lineage>
</organism>
<gene>
    <name evidence="1" type="ORF">ACFFLH_01060</name>
</gene>
<protein>
    <submittedName>
        <fullName evidence="1">Uncharacterized protein</fullName>
    </submittedName>
</protein>
<evidence type="ECO:0000313" key="1">
    <source>
        <dbReference type="EMBL" id="MFB9884999.1"/>
    </source>
</evidence>
<reference evidence="1 2" key="1">
    <citation type="submission" date="2024-09" db="EMBL/GenBank/DDBJ databases">
        <authorList>
            <person name="Sun Q."/>
            <person name="Mori K."/>
        </authorList>
    </citation>
    <scope>NUCLEOTIDE SEQUENCE [LARGE SCALE GENOMIC DNA]</scope>
    <source>
        <strain evidence="1 2">ATCC 51285</strain>
    </source>
</reference>
<keyword evidence="2" id="KW-1185">Reference proteome</keyword>
<dbReference type="RefSeq" id="WP_027313374.1">
    <property type="nucleotide sequence ID" value="NZ_JAUESS010000002.1"/>
</dbReference>
<comment type="caution">
    <text evidence="1">The sequence shown here is derived from an EMBL/GenBank/DDBJ whole genome shotgun (WGS) entry which is preliminary data.</text>
</comment>
<accession>A0ABV5ZA35</accession>
<proteinExistence type="predicted"/>